<keyword evidence="9" id="KW-0325">Glycoprotein</keyword>
<evidence type="ECO:0000256" key="9">
    <source>
        <dbReference type="ARBA" id="ARBA00023180"/>
    </source>
</evidence>
<feature type="disulfide bond" evidence="10">
    <location>
        <begin position="112"/>
        <end position="127"/>
    </location>
</feature>
<name>K1QA48_MAGGI</name>
<feature type="disulfide bond" evidence="10">
    <location>
        <begin position="175"/>
        <end position="193"/>
    </location>
</feature>
<organism evidence="11">
    <name type="scientific">Magallana gigas</name>
    <name type="common">Pacific oyster</name>
    <name type="synonym">Crassostrea gigas</name>
    <dbReference type="NCBI Taxonomy" id="29159"/>
    <lineage>
        <taxon>Eukaryota</taxon>
        <taxon>Metazoa</taxon>
        <taxon>Spiralia</taxon>
        <taxon>Lophotrochozoa</taxon>
        <taxon>Mollusca</taxon>
        <taxon>Bivalvia</taxon>
        <taxon>Autobranchia</taxon>
        <taxon>Pteriomorphia</taxon>
        <taxon>Ostreida</taxon>
        <taxon>Ostreoidea</taxon>
        <taxon>Ostreidae</taxon>
        <taxon>Magallana</taxon>
    </lineage>
</organism>
<feature type="disulfide bond" evidence="10">
    <location>
        <begin position="100"/>
        <end position="118"/>
    </location>
</feature>
<dbReference type="InParanoid" id="K1QA48"/>
<feature type="disulfide bond" evidence="10">
    <location>
        <begin position="73"/>
        <end position="88"/>
    </location>
</feature>
<keyword evidence="11" id="KW-0675">Receptor</keyword>
<evidence type="ECO:0000256" key="5">
    <source>
        <dbReference type="ARBA" id="ARBA00022737"/>
    </source>
</evidence>
<keyword evidence="6" id="KW-1133">Transmembrane helix</keyword>
<evidence type="ECO:0000256" key="4">
    <source>
        <dbReference type="ARBA" id="ARBA00022729"/>
    </source>
</evidence>
<keyword evidence="5" id="KW-0677">Repeat</keyword>
<comment type="caution">
    <text evidence="10">Lacks conserved residue(s) required for the propagation of feature annotation.</text>
</comment>
<keyword evidence="8 10" id="KW-1015">Disulfide bond</keyword>
<dbReference type="EMBL" id="JH818778">
    <property type="protein sequence ID" value="EKC30833.1"/>
    <property type="molecule type" value="Genomic_DNA"/>
</dbReference>
<feature type="disulfide bond" evidence="10">
    <location>
        <begin position="54"/>
        <end position="66"/>
    </location>
</feature>
<dbReference type="PRINTS" id="PR00261">
    <property type="entry name" value="LDLRECEPTOR"/>
</dbReference>
<dbReference type="PROSITE" id="PS50068">
    <property type="entry name" value="LDLRA_2"/>
    <property type="match status" value="3"/>
</dbReference>
<dbReference type="PANTHER" id="PTHR24270:SF61">
    <property type="entry name" value="EGF-LIKE DOMAIN-CONTAINING PROTEIN"/>
    <property type="match status" value="1"/>
</dbReference>
<comment type="subcellular location">
    <subcellularLocation>
        <location evidence="2">Endomembrane system</location>
    </subcellularLocation>
    <subcellularLocation>
        <location evidence="1">Membrane</location>
        <topology evidence="1">Single-pass membrane protein</topology>
    </subcellularLocation>
</comment>
<proteinExistence type="predicted"/>
<dbReference type="FunFam" id="4.10.400.10:FF:000034">
    <property type="entry name" value="Low-density lipoprotein receptor-related protein 2"/>
    <property type="match status" value="1"/>
</dbReference>
<dbReference type="GO" id="GO:0005886">
    <property type="term" value="C:plasma membrane"/>
    <property type="evidence" value="ECO:0007669"/>
    <property type="project" value="TreeGrafter"/>
</dbReference>
<keyword evidence="3" id="KW-0812">Transmembrane</keyword>
<sequence>MDRQPNGVYNEKCTSINFFSIYSMNDWHDTACAYDKIRSYMCEIDINYTKGAHCTDAQFRCGDGGCISLSLLCDFVAHCVDGSDESSCIRQPCNESQWECSSGQCIPAVYRCDMKPDCVDGSDEQFCGIVMRIEHFDWLVTSCKSYMREAAAQFGQIAPPIISALIESCEYGFECYDQTCIHRSKVCDGFIDCNGFFAEDESQSCENNVRKSCKDWWSLGRRENGEYLVSLGLGGKCSHNI</sequence>
<dbReference type="InterPro" id="IPR050685">
    <property type="entry name" value="LDLR"/>
</dbReference>
<dbReference type="PROSITE" id="PS01209">
    <property type="entry name" value="LDLRA_1"/>
    <property type="match status" value="3"/>
</dbReference>
<protein>
    <submittedName>
        <fullName evidence="11">Very low-density lipoprotein receptor</fullName>
    </submittedName>
</protein>
<evidence type="ECO:0000256" key="10">
    <source>
        <dbReference type="PROSITE-ProRule" id="PRU00124"/>
    </source>
</evidence>
<evidence type="ECO:0000256" key="2">
    <source>
        <dbReference type="ARBA" id="ARBA00004308"/>
    </source>
</evidence>
<reference evidence="11" key="1">
    <citation type="journal article" date="2012" name="Nature">
        <title>The oyster genome reveals stress adaptation and complexity of shell formation.</title>
        <authorList>
            <person name="Zhang G."/>
            <person name="Fang X."/>
            <person name="Guo X."/>
            <person name="Li L."/>
            <person name="Luo R."/>
            <person name="Xu F."/>
            <person name="Yang P."/>
            <person name="Zhang L."/>
            <person name="Wang X."/>
            <person name="Qi H."/>
            <person name="Xiong Z."/>
            <person name="Que H."/>
            <person name="Xie Y."/>
            <person name="Holland P.W."/>
            <person name="Paps J."/>
            <person name="Zhu Y."/>
            <person name="Wu F."/>
            <person name="Chen Y."/>
            <person name="Wang J."/>
            <person name="Peng C."/>
            <person name="Meng J."/>
            <person name="Yang L."/>
            <person name="Liu J."/>
            <person name="Wen B."/>
            <person name="Zhang N."/>
            <person name="Huang Z."/>
            <person name="Zhu Q."/>
            <person name="Feng Y."/>
            <person name="Mount A."/>
            <person name="Hedgecock D."/>
            <person name="Xu Z."/>
            <person name="Liu Y."/>
            <person name="Domazet-Loso T."/>
            <person name="Du Y."/>
            <person name="Sun X."/>
            <person name="Zhang S."/>
            <person name="Liu B."/>
            <person name="Cheng P."/>
            <person name="Jiang X."/>
            <person name="Li J."/>
            <person name="Fan D."/>
            <person name="Wang W."/>
            <person name="Fu W."/>
            <person name="Wang T."/>
            <person name="Wang B."/>
            <person name="Zhang J."/>
            <person name="Peng Z."/>
            <person name="Li Y."/>
            <person name="Li N."/>
            <person name="Wang J."/>
            <person name="Chen M."/>
            <person name="He Y."/>
            <person name="Tan F."/>
            <person name="Song X."/>
            <person name="Zheng Q."/>
            <person name="Huang R."/>
            <person name="Yang H."/>
            <person name="Du X."/>
            <person name="Chen L."/>
            <person name="Yang M."/>
            <person name="Gaffney P.M."/>
            <person name="Wang S."/>
            <person name="Luo L."/>
            <person name="She Z."/>
            <person name="Ming Y."/>
            <person name="Huang W."/>
            <person name="Zhang S."/>
            <person name="Huang B."/>
            <person name="Zhang Y."/>
            <person name="Qu T."/>
            <person name="Ni P."/>
            <person name="Miao G."/>
            <person name="Wang J."/>
            <person name="Wang Q."/>
            <person name="Steinberg C.E."/>
            <person name="Wang H."/>
            <person name="Li N."/>
            <person name="Qian L."/>
            <person name="Zhang G."/>
            <person name="Li Y."/>
            <person name="Yang H."/>
            <person name="Liu X."/>
            <person name="Wang J."/>
            <person name="Yin Y."/>
            <person name="Wang J."/>
        </authorList>
    </citation>
    <scope>NUCLEOTIDE SEQUENCE [LARGE SCALE GENOMIC DNA]</scope>
    <source>
        <strain evidence="11">05x7-T-G4-1.051#20</strain>
    </source>
</reference>
<evidence type="ECO:0000256" key="6">
    <source>
        <dbReference type="ARBA" id="ARBA00022989"/>
    </source>
</evidence>
<dbReference type="HOGENOM" id="CLU_1152706_0_0_1"/>
<evidence type="ECO:0000256" key="8">
    <source>
        <dbReference type="ARBA" id="ARBA00023157"/>
    </source>
</evidence>
<evidence type="ECO:0000256" key="1">
    <source>
        <dbReference type="ARBA" id="ARBA00004167"/>
    </source>
</evidence>
<dbReference type="Pfam" id="PF00057">
    <property type="entry name" value="Ldl_recept_a"/>
    <property type="match status" value="2"/>
</dbReference>
<dbReference type="InterPro" id="IPR023415">
    <property type="entry name" value="LDLR_class-A_CS"/>
</dbReference>
<dbReference type="GO" id="GO:0016192">
    <property type="term" value="P:vesicle-mediated transport"/>
    <property type="evidence" value="ECO:0007669"/>
    <property type="project" value="UniProtKB-ARBA"/>
</dbReference>
<dbReference type="Gene3D" id="4.10.400.10">
    <property type="entry name" value="Low-density Lipoprotein Receptor"/>
    <property type="match status" value="3"/>
</dbReference>
<gene>
    <name evidence="11" type="ORF">CGI_10009717</name>
</gene>
<feature type="disulfide bond" evidence="10">
    <location>
        <begin position="61"/>
        <end position="79"/>
    </location>
</feature>
<accession>K1QA48</accession>
<dbReference type="SUPFAM" id="SSF57424">
    <property type="entry name" value="LDL receptor-like module"/>
    <property type="match status" value="3"/>
</dbReference>
<evidence type="ECO:0000256" key="7">
    <source>
        <dbReference type="ARBA" id="ARBA00023136"/>
    </source>
</evidence>
<dbReference type="CDD" id="cd00112">
    <property type="entry name" value="LDLa"/>
    <property type="match status" value="2"/>
</dbReference>
<evidence type="ECO:0000313" key="11">
    <source>
        <dbReference type="EMBL" id="EKC30833.1"/>
    </source>
</evidence>
<dbReference type="InterPro" id="IPR036055">
    <property type="entry name" value="LDL_receptor-like_sf"/>
</dbReference>
<keyword evidence="4" id="KW-0732">Signal</keyword>
<dbReference type="GO" id="GO:0012505">
    <property type="term" value="C:endomembrane system"/>
    <property type="evidence" value="ECO:0007669"/>
    <property type="project" value="UniProtKB-SubCell"/>
</dbReference>
<feature type="disulfide bond" evidence="10">
    <location>
        <begin position="93"/>
        <end position="105"/>
    </location>
</feature>
<dbReference type="SMART" id="SM00192">
    <property type="entry name" value="LDLa"/>
    <property type="match status" value="3"/>
</dbReference>
<dbReference type="PANTHER" id="PTHR24270">
    <property type="entry name" value="LOW-DENSITY LIPOPROTEIN RECEPTOR-RELATED"/>
    <property type="match status" value="1"/>
</dbReference>
<dbReference type="AlphaFoldDB" id="K1QA48"/>
<dbReference type="InterPro" id="IPR002172">
    <property type="entry name" value="LDrepeatLR_classA_rpt"/>
</dbReference>
<keyword evidence="11" id="KW-0449">Lipoprotein</keyword>
<keyword evidence="7" id="KW-0472">Membrane</keyword>
<evidence type="ECO:0000256" key="3">
    <source>
        <dbReference type="ARBA" id="ARBA00022692"/>
    </source>
</evidence>